<feature type="region of interest" description="Disordered" evidence="2">
    <location>
        <begin position="1"/>
        <end position="187"/>
    </location>
</feature>
<evidence type="ECO:0000313" key="3">
    <source>
        <dbReference type="EMBL" id="CEM28248.1"/>
    </source>
</evidence>
<accession>A0A0G4GFE6</accession>
<gene>
    <name evidence="3" type="ORF">Cvel_4629</name>
</gene>
<evidence type="ECO:0000256" key="1">
    <source>
        <dbReference type="SAM" id="Coils"/>
    </source>
</evidence>
<keyword evidence="1" id="KW-0175">Coiled coil</keyword>
<dbReference type="VEuPathDB" id="CryptoDB:Cvel_4629"/>
<protein>
    <submittedName>
        <fullName evidence="3">Uncharacterized protein</fullName>
    </submittedName>
</protein>
<name>A0A0G4GFE6_9ALVE</name>
<evidence type="ECO:0000256" key="2">
    <source>
        <dbReference type="SAM" id="MobiDB-lite"/>
    </source>
</evidence>
<feature type="compositionally biased region" description="Polar residues" evidence="2">
    <location>
        <begin position="531"/>
        <end position="548"/>
    </location>
</feature>
<dbReference type="AlphaFoldDB" id="A0A0G4GFE6"/>
<feature type="compositionally biased region" description="Acidic residues" evidence="2">
    <location>
        <begin position="141"/>
        <end position="152"/>
    </location>
</feature>
<organism evidence="3">
    <name type="scientific">Chromera velia CCMP2878</name>
    <dbReference type="NCBI Taxonomy" id="1169474"/>
    <lineage>
        <taxon>Eukaryota</taxon>
        <taxon>Sar</taxon>
        <taxon>Alveolata</taxon>
        <taxon>Colpodellida</taxon>
        <taxon>Chromeraceae</taxon>
        <taxon>Chromera</taxon>
    </lineage>
</organism>
<dbReference type="EMBL" id="CDMZ01001159">
    <property type="protein sequence ID" value="CEM28248.1"/>
    <property type="molecule type" value="Genomic_DNA"/>
</dbReference>
<feature type="region of interest" description="Disordered" evidence="2">
    <location>
        <begin position="521"/>
        <end position="548"/>
    </location>
</feature>
<reference evidence="3" key="1">
    <citation type="submission" date="2014-11" db="EMBL/GenBank/DDBJ databases">
        <authorList>
            <person name="Otto D Thomas"/>
            <person name="Naeem Raeece"/>
        </authorList>
    </citation>
    <scope>NUCLEOTIDE SEQUENCE</scope>
</reference>
<sequence length="732" mass="78270">MMGADMLKKGDEREAYDPQPDFVPANATRFNGTEVEPEISPTVGGIRSIAGGSGTIGGGRGHRWTTAAAPQSRPRGSRAHSPERDYGGRQTSSKSLAVPAPSRMNPLPAPVSHSGYGRAKSRGEILRASANRISIRPPPSPEDEGVLEGGPEDDLHLRASNRKGIPVRLPPPHQPSGGSPPRDLPLTVRRSMRGADVVEEESAERLYRENEALELEIGKAQQQLEAERAARASLEASHKELLTTAKELEALLRERTPNKHQVWNRSLLAERELVELRRQLEVYASEIDKLRAEKEAMGEEVESLCRQKAEVEKERERLADVQSRLKDELAEVARKHTEALGLADSLAEERDSFRDELRAQSADVTALAANLQLTRAKLSEMKKVEDQLKASSVNVAKTEMGKLFGTVETLCADVWRLKDEMRRRTHEMRTNFALREIQERFMRELALLHSSTSSLQRALNRSNWVLGMSSIVGGWSRNVMQSKGEFFIRRLLTKLDTYCERKGVTRKQVVKEALIRAGTGGQPINLEDPSRNQGIPSNTAGGVQTLSLPQGPPNAMANTQGILGQAVSVSPPPAAGAGAGGAFVPLNPQLLHAGAGHGLEHSFGSPQAVGLSQTPVSAAPPLMASCQPPIANVQGQGGQFGIQSPNVQAVGPNFAYAQPDLGHTAAYWPQSPAPPAALLNQPSAGGVPAMSTSGALHSPPRPAAGTISGSGRVSPAAGAGVGGFNGGGAGVF</sequence>
<feature type="coiled-coil region" evidence="1">
    <location>
        <begin position="203"/>
        <end position="363"/>
    </location>
</feature>
<feature type="compositionally biased region" description="Basic and acidic residues" evidence="2">
    <location>
        <begin position="1"/>
        <end position="16"/>
    </location>
</feature>
<proteinExistence type="predicted"/>
<feature type="region of interest" description="Disordered" evidence="2">
    <location>
        <begin position="674"/>
        <end position="712"/>
    </location>
</feature>